<dbReference type="AlphaFoldDB" id="A0A081TZA0"/>
<dbReference type="EMBL" id="QRJE01000002">
    <property type="protein sequence ID" value="RHH16130.1"/>
    <property type="molecule type" value="Genomic_DNA"/>
</dbReference>
<evidence type="ECO:0000256" key="5">
    <source>
        <dbReference type="ARBA" id="ARBA00023295"/>
    </source>
</evidence>
<dbReference type="Proteomes" id="UP000266644">
    <property type="component" value="Unassembled WGS sequence"/>
</dbReference>
<proteinExistence type="inferred from homology"/>
<evidence type="ECO:0000256" key="1">
    <source>
        <dbReference type="ARBA" id="ARBA00009865"/>
    </source>
</evidence>
<sequence length="322" mass="36691">MKKKMIIGGTMLLGLLITFCSYTGVTEKPDIPGVKAMGESVPLGDPFILLHDGVYYAYGTHAADGIEVYTSKDLKRWKLHGLALNKEDVWADSRFWAPEIYEIHGKFYMYYTADEHICVAISDSPVGPFRQKEKKPMIADEKMIDSSLFIDDDGKPYLFFVRFNDGNNVWVAELENDYMTIKAETMRPCVHVSQAWEEVWPRVNEGSYVLKHKGLYYMTYSGNSFESPFYGVGCATATDIMGEWTKYDENPILQNPGTLQGVGHSAMFKDKEGKLRIVYHAHKDKEHIHPRGMYIGSVSFQKVNGVDRMRISKDYITAELVK</sequence>
<dbReference type="CDD" id="cd08991">
    <property type="entry name" value="GH43_HoAraf43-like"/>
    <property type="match status" value="1"/>
</dbReference>
<feature type="active site" description="Proton acceptor" evidence="6">
    <location>
        <position position="45"/>
    </location>
</feature>
<dbReference type="PANTHER" id="PTHR43772:SF2">
    <property type="entry name" value="PUTATIVE (AFU_ORTHOLOGUE AFUA_2G04480)-RELATED"/>
    <property type="match status" value="1"/>
</dbReference>
<evidence type="ECO:0000256" key="8">
    <source>
        <dbReference type="RuleBase" id="RU361187"/>
    </source>
</evidence>
<evidence type="ECO:0000313" key="10">
    <source>
        <dbReference type="EMBL" id="RHH16130.1"/>
    </source>
</evidence>
<dbReference type="Gene3D" id="2.115.10.20">
    <property type="entry name" value="Glycosyl hydrolase domain, family 43"/>
    <property type="match status" value="1"/>
</dbReference>
<evidence type="ECO:0000256" key="7">
    <source>
        <dbReference type="PIRSR" id="PIRSR606710-2"/>
    </source>
</evidence>
<reference evidence="9" key="2">
    <citation type="submission" date="2014-07" db="EMBL/GenBank/DDBJ databases">
        <title>Genetics and epidemiology of antimicrobial resistance in B. fragilis group.</title>
        <authorList>
            <person name="Sydenham T.V."/>
            <person name="Hasman H."/>
            <person name="Kemp M."/>
            <person name="Justesen U.S."/>
        </authorList>
    </citation>
    <scope>NUCLEOTIDE SEQUENCE [LARGE SCALE GENOMIC DNA]</scope>
    <source>
        <strain evidence="9">DCMOUH0018B</strain>
    </source>
</reference>
<dbReference type="InterPro" id="IPR006710">
    <property type="entry name" value="Glyco_hydro_43"/>
</dbReference>
<keyword evidence="3 8" id="KW-0378">Hydrolase</keyword>
<dbReference type="InterPro" id="IPR023296">
    <property type="entry name" value="Glyco_hydro_beta-prop_sf"/>
</dbReference>
<keyword evidence="2 10" id="KW-0624">Polysaccharide degradation</keyword>
<dbReference type="SUPFAM" id="SSF75005">
    <property type="entry name" value="Arabinanase/levansucrase/invertase"/>
    <property type="match status" value="1"/>
</dbReference>
<accession>A0A081TZA0</accession>
<evidence type="ECO:0000313" key="11">
    <source>
        <dbReference type="Proteomes" id="UP000266644"/>
    </source>
</evidence>
<evidence type="ECO:0000256" key="2">
    <source>
        <dbReference type="ARBA" id="ARBA00022651"/>
    </source>
</evidence>
<name>A0A081TZA0_BACFG</name>
<dbReference type="InterPro" id="IPR052176">
    <property type="entry name" value="Glycosyl_Hydrlase_43_Enz"/>
</dbReference>
<evidence type="ECO:0000313" key="9">
    <source>
        <dbReference type="EMBL" id="KFX75774.1"/>
    </source>
</evidence>
<comment type="caution">
    <text evidence="10">The sequence shown here is derived from an EMBL/GenBank/DDBJ whole genome shotgun (WGS) entry which is preliminary data.</text>
</comment>
<comment type="similarity">
    <text evidence="1 8">Belongs to the glycosyl hydrolase 43 family.</text>
</comment>
<protein>
    <submittedName>
        <fullName evidence="10">1,4-beta-xylanase</fullName>
    </submittedName>
</protein>
<feature type="active site" description="Proton donor" evidence="6">
    <location>
        <position position="205"/>
    </location>
</feature>
<dbReference type="GO" id="GO:0004553">
    <property type="term" value="F:hydrolase activity, hydrolyzing O-glycosyl compounds"/>
    <property type="evidence" value="ECO:0007669"/>
    <property type="project" value="InterPro"/>
</dbReference>
<keyword evidence="2 10" id="KW-0858">Xylan degradation</keyword>
<reference evidence="10 11" key="3">
    <citation type="submission" date="2018-08" db="EMBL/GenBank/DDBJ databases">
        <title>A genome reference for cultivated species of the human gut microbiota.</title>
        <authorList>
            <person name="Zou Y."/>
            <person name="Xue W."/>
            <person name="Luo G."/>
        </authorList>
    </citation>
    <scope>NUCLEOTIDE SEQUENCE [LARGE SCALE GENOMIC DNA]</scope>
    <source>
        <strain evidence="10 11">AM18-6</strain>
    </source>
</reference>
<dbReference type="EMBL" id="JMZZ02000042">
    <property type="protein sequence ID" value="KFX75774.1"/>
    <property type="molecule type" value="Genomic_DNA"/>
</dbReference>
<reference evidence="9" key="1">
    <citation type="book" date="2014" name="THE 24TH EUROPEAN CONGRESS OF CLINICAL MICROBIOLOGY AND INFECTIOUS DISEASES" publisher="ECCMID 2014" city="Barcelona, Spain">
        <title>Identification of resistance genes in three multidrug-resistant Bacteroides fragilis isolates by whole genome sequencing.</title>
        <editorList>
            <person name="Unknown"/>
            <person name="A."/>
        </editorList>
        <authorList>
            <person name="Sydenham T.V."/>
            <person name="Hasman H."/>
            <person name="Wang M."/>
            <person name="Soki J."/>
            <person name="Nagy E."/>
            <person name="Justesen U.S."/>
        </authorList>
    </citation>
    <scope>NUCLEOTIDE SEQUENCE</scope>
    <source>
        <strain evidence="9">DCMOUH0018B</strain>
    </source>
</reference>
<evidence type="ECO:0000256" key="4">
    <source>
        <dbReference type="ARBA" id="ARBA00023277"/>
    </source>
</evidence>
<dbReference type="PANTHER" id="PTHR43772">
    <property type="entry name" value="ENDO-1,4-BETA-XYLANASE"/>
    <property type="match status" value="1"/>
</dbReference>
<evidence type="ECO:0000256" key="6">
    <source>
        <dbReference type="PIRSR" id="PIRSR606710-1"/>
    </source>
</evidence>
<dbReference type="Pfam" id="PF04616">
    <property type="entry name" value="Glyco_hydro_43"/>
    <property type="match status" value="1"/>
</dbReference>
<dbReference type="RefSeq" id="WP_005812071.1">
    <property type="nucleotide sequence ID" value="NZ_CABJEQ010000003.1"/>
</dbReference>
<organism evidence="10 11">
    <name type="scientific">Bacteroides fragilis</name>
    <dbReference type="NCBI Taxonomy" id="817"/>
    <lineage>
        <taxon>Bacteria</taxon>
        <taxon>Pseudomonadati</taxon>
        <taxon>Bacteroidota</taxon>
        <taxon>Bacteroidia</taxon>
        <taxon>Bacteroidales</taxon>
        <taxon>Bacteroidaceae</taxon>
        <taxon>Bacteroides</taxon>
    </lineage>
</organism>
<evidence type="ECO:0000256" key="3">
    <source>
        <dbReference type="ARBA" id="ARBA00022801"/>
    </source>
</evidence>
<keyword evidence="4" id="KW-0119">Carbohydrate metabolism</keyword>
<gene>
    <name evidence="10" type="ORF">DW228_01630</name>
    <name evidence="9" type="ORF">EE52_0205185</name>
</gene>
<dbReference type="GO" id="GO:0045493">
    <property type="term" value="P:xylan catabolic process"/>
    <property type="evidence" value="ECO:0007669"/>
    <property type="project" value="UniProtKB-KW"/>
</dbReference>
<dbReference type="PATRIC" id="fig|817.52.peg.1974"/>
<feature type="site" description="Important for catalytic activity, responsible for pKa modulation of the active site Glu and correct orientation of both the proton donor and substrate" evidence="7">
    <location>
        <position position="145"/>
    </location>
</feature>
<keyword evidence="5 8" id="KW-0326">Glycosidase</keyword>